<reference evidence="1 2" key="1">
    <citation type="submission" date="2024-04" db="EMBL/GenBank/DDBJ databases">
        <title>Polymorphospora sp. isolated from Baiyangdian Lake in Xiong'an New Area.</title>
        <authorList>
            <person name="Zhang X."/>
            <person name="Liu J."/>
        </authorList>
    </citation>
    <scope>NUCLEOTIDE SEQUENCE [LARGE SCALE GENOMIC DNA]</scope>
    <source>
        <strain evidence="1 2">2-325</strain>
    </source>
</reference>
<sequence>MTAPTDDRIDVTDRRYAATSAWTYRCPRGHEITLNVAGHDEPAHHVQWFRNQHANCAPATPEAQQP</sequence>
<proteinExistence type="predicted"/>
<keyword evidence="2" id="KW-1185">Reference proteome</keyword>
<dbReference type="RefSeq" id="WP_375733327.1">
    <property type="nucleotide sequence ID" value="NZ_JBCGDC010000011.1"/>
</dbReference>
<name>A0ABV5CKY4_9ACTN</name>
<protein>
    <submittedName>
        <fullName evidence="1">Uncharacterized protein</fullName>
    </submittedName>
</protein>
<comment type="caution">
    <text evidence="1">The sequence shown here is derived from an EMBL/GenBank/DDBJ whole genome shotgun (WGS) entry which is preliminary data.</text>
</comment>
<evidence type="ECO:0000313" key="2">
    <source>
        <dbReference type="Proteomes" id="UP001582793"/>
    </source>
</evidence>
<gene>
    <name evidence="1" type="ORF">AAFH96_05770</name>
</gene>
<organism evidence="1 2">
    <name type="scientific">Polymorphospora lycopeni</name>
    <dbReference type="NCBI Taxonomy" id="3140240"/>
    <lineage>
        <taxon>Bacteria</taxon>
        <taxon>Bacillati</taxon>
        <taxon>Actinomycetota</taxon>
        <taxon>Actinomycetes</taxon>
        <taxon>Micromonosporales</taxon>
        <taxon>Micromonosporaceae</taxon>
        <taxon>Polymorphospora</taxon>
    </lineage>
</organism>
<accession>A0ABV5CKY4</accession>
<dbReference type="EMBL" id="JBCGDC010000011">
    <property type="protein sequence ID" value="MFB6392612.1"/>
    <property type="molecule type" value="Genomic_DNA"/>
</dbReference>
<evidence type="ECO:0000313" key="1">
    <source>
        <dbReference type="EMBL" id="MFB6392612.1"/>
    </source>
</evidence>
<dbReference type="Proteomes" id="UP001582793">
    <property type="component" value="Unassembled WGS sequence"/>
</dbReference>